<comment type="caution">
    <text evidence="1">The sequence shown here is derived from an EMBL/GenBank/DDBJ whole genome shotgun (WGS) entry which is preliminary data.</text>
</comment>
<gene>
    <name evidence="1" type="ORF">BD626DRAFT_635296</name>
</gene>
<dbReference type="Proteomes" id="UP000320762">
    <property type="component" value="Unassembled WGS sequence"/>
</dbReference>
<proteinExistence type="predicted"/>
<evidence type="ECO:0000313" key="2">
    <source>
        <dbReference type="Proteomes" id="UP000320762"/>
    </source>
</evidence>
<name>A0A550BWG3_9AGAR</name>
<accession>A0A550BWG3</accession>
<reference evidence="1 2" key="1">
    <citation type="journal article" date="2019" name="New Phytol.">
        <title>Comparative genomics reveals unique wood-decay strategies and fruiting body development in the Schizophyllaceae.</title>
        <authorList>
            <person name="Almasi E."/>
            <person name="Sahu N."/>
            <person name="Krizsan K."/>
            <person name="Balint B."/>
            <person name="Kovacs G.M."/>
            <person name="Kiss B."/>
            <person name="Cseklye J."/>
            <person name="Drula E."/>
            <person name="Henrissat B."/>
            <person name="Nagy I."/>
            <person name="Chovatia M."/>
            <person name="Adam C."/>
            <person name="LaButti K."/>
            <person name="Lipzen A."/>
            <person name="Riley R."/>
            <person name="Grigoriev I.V."/>
            <person name="Nagy L.G."/>
        </authorList>
    </citation>
    <scope>NUCLEOTIDE SEQUENCE [LARGE SCALE GENOMIC DNA]</scope>
    <source>
        <strain evidence="1 2">NL-1724</strain>
    </source>
</reference>
<dbReference type="AlphaFoldDB" id="A0A550BWG3"/>
<sequence>MTAKTPMSDYSFESSPVLAYATAAQYCQPGRVTRRRSKKAWEISAKAERFFNIWGARNHQERWMPRQMRDDVQARVCSFLYDLGEASVYHSFVAMSHPLVYYHTLQIHLIVYIELVVM</sequence>
<protein>
    <submittedName>
        <fullName evidence="1">Uncharacterized protein</fullName>
    </submittedName>
</protein>
<keyword evidence="2" id="KW-1185">Reference proteome</keyword>
<evidence type="ECO:0000313" key="1">
    <source>
        <dbReference type="EMBL" id="TRM56892.1"/>
    </source>
</evidence>
<organism evidence="1 2">
    <name type="scientific">Schizophyllum amplum</name>
    <dbReference type="NCBI Taxonomy" id="97359"/>
    <lineage>
        <taxon>Eukaryota</taxon>
        <taxon>Fungi</taxon>
        <taxon>Dikarya</taxon>
        <taxon>Basidiomycota</taxon>
        <taxon>Agaricomycotina</taxon>
        <taxon>Agaricomycetes</taxon>
        <taxon>Agaricomycetidae</taxon>
        <taxon>Agaricales</taxon>
        <taxon>Schizophyllaceae</taxon>
        <taxon>Schizophyllum</taxon>
    </lineage>
</organism>
<dbReference type="EMBL" id="VDMD01000056">
    <property type="protein sequence ID" value="TRM56892.1"/>
    <property type="molecule type" value="Genomic_DNA"/>
</dbReference>